<comment type="caution">
    <text evidence="2">The sequence shown here is derived from an EMBL/GenBank/DDBJ whole genome shotgun (WGS) entry which is preliminary data.</text>
</comment>
<dbReference type="Pfam" id="PF26460">
    <property type="entry name" value="DUF8139"/>
    <property type="match status" value="1"/>
</dbReference>
<dbReference type="EMBL" id="JAHLKM010000010">
    <property type="protein sequence ID" value="MCQ4333627.1"/>
    <property type="molecule type" value="Genomic_DNA"/>
</dbReference>
<protein>
    <recommendedName>
        <fullName evidence="1">DUF8139 domain-containing protein</fullName>
    </recommendedName>
</protein>
<dbReference type="AlphaFoldDB" id="A0A9R1CTR1"/>
<keyword evidence="3" id="KW-1185">Reference proteome</keyword>
<feature type="domain" description="DUF8139" evidence="1">
    <location>
        <begin position="1"/>
        <end position="73"/>
    </location>
</feature>
<sequence length="77" mass="8958">MRRFEVGDNVRVDIPNRDDADFDRYHGQTGKVVEVIEDDAGQATGDERDSYLFGVEFKGGNTDHFRWRDLRPNPKEE</sequence>
<organism evidence="2 3">
    <name type="scientific">Natronomonas aquatica</name>
    <dbReference type="NCBI Taxonomy" id="2841590"/>
    <lineage>
        <taxon>Archaea</taxon>
        <taxon>Methanobacteriati</taxon>
        <taxon>Methanobacteriota</taxon>
        <taxon>Stenosarchaea group</taxon>
        <taxon>Halobacteria</taxon>
        <taxon>Halobacteriales</taxon>
        <taxon>Natronomonadaceae</taxon>
        <taxon>Natronomonas</taxon>
    </lineage>
</organism>
<dbReference type="RefSeq" id="WP_256029653.1">
    <property type="nucleotide sequence ID" value="NZ_JAHLKM010000010.1"/>
</dbReference>
<gene>
    <name evidence="2" type="ORF">KM295_09090</name>
</gene>
<dbReference type="InterPro" id="IPR058452">
    <property type="entry name" value="DUF8139"/>
</dbReference>
<evidence type="ECO:0000259" key="1">
    <source>
        <dbReference type="Pfam" id="PF26460"/>
    </source>
</evidence>
<reference evidence="2" key="1">
    <citation type="journal article" date="2023" name="Front. Microbiol.">
        <title>Genomic-based phylogenetic and metabolic analyses of the genus Natronomonas, and description of Natronomonas aquatica sp. nov.</title>
        <authorList>
            <person name="Garcia-Roldan A."/>
            <person name="Duran-Viseras A."/>
            <person name="de la Haba R.R."/>
            <person name="Corral P."/>
            <person name="Sanchez-Porro C."/>
            <person name="Ventosa A."/>
        </authorList>
    </citation>
    <scope>NUCLEOTIDE SEQUENCE</scope>
    <source>
        <strain evidence="2">F2-12</strain>
    </source>
</reference>
<proteinExistence type="predicted"/>
<evidence type="ECO:0000313" key="2">
    <source>
        <dbReference type="EMBL" id="MCQ4333627.1"/>
    </source>
</evidence>
<dbReference type="Proteomes" id="UP001139494">
    <property type="component" value="Unassembled WGS sequence"/>
</dbReference>
<name>A0A9R1CTR1_9EURY</name>
<evidence type="ECO:0000313" key="3">
    <source>
        <dbReference type="Proteomes" id="UP001139494"/>
    </source>
</evidence>
<accession>A0A9R1CTR1</accession>